<dbReference type="PANTHER" id="PTHR45825:SF8">
    <property type="entry name" value="GLYCOGEN SYNTHASE"/>
    <property type="match status" value="1"/>
</dbReference>
<evidence type="ECO:0000256" key="2">
    <source>
        <dbReference type="ARBA" id="ARBA00002764"/>
    </source>
</evidence>
<dbReference type="EC" id="2.4.1.21" evidence="5 11"/>
<proteinExistence type="inferred from homology"/>
<dbReference type="SUPFAM" id="SSF53756">
    <property type="entry name" value="UDP-Glycosyltransferase/glycogen phosphorylase"/>
    <property type="match status" value="1"/>
</dbReference>
<dbReference type="RefSeq" id="WP_386362253.1">
    <property type="nucleotide sequence ID" value="NZ_JBHRXZ010000016.1"/>
</dbReference>
<dbReference type="CDD" id="cd03791">
    <property type="entry name" value="GT5_Glycogen_synthase_DULL1-like"/>
    <property type="match status" value="1"/>
</dbReference>
<comment type="pathway">
    <text evidence="3 11">Glycan biosynthesis; glycogen biosynthesis.</text>
</comment>
<evidence type="ECO:0000256" key="4">
    <source>
        <dbReference type="ARBA" id="ARBA00010281"/>
    </source>
</evidence>
<dbReference type="Pfam" id="PF00534">
    <property type="entry name" value="Glycos_transf_1"/>
    <property type="match status" value="1"/>
</dbReference>
<evidence type="ECO:0000256" key="10">
    <source>
        <dbReference type="ARBA" id="ARBA00031722"/>
    </source>
</evidence>
<keyword evidence="9 11" id="KW-0320">Glycogen biosynthesis</keyword>
<dbReference type="InterPro" id="IPR011835">
    <property type="entry name" value="GS/SS"/>
</dbReference>
<dbReference type="InterPro" id="IPR013534">
    <property type="entry name" value="Starch_synth_cat_dom"/>
</dbReference>
<dbReference type="NCBIfam" id="NF001899">
    <property type="entry name" value="PRK00654.1-2"/>
    <property type="match status" value="1"/>
</dbReference>
<feature type="domain" description="Glycosyl transferase family 1" evidence="12">
    <location>
        <begin position="326"/>
        <end position="469"/>
    </location>
</feature>
<evidence type="ECO:0000256" key="1">
    <source>
        <dbReference type="ARBA" id="ARBA00001478"/>
    </source>
</evidence>
<feature type="domain" description="Starch synthase catalytic" evidence="13">
    <location>
        <begin position="38"/>
        <end position="272"/>
    </location>
</feature>
<evidence type="ECO:0000256" key="6">
    <source>
        <dbReference type="ARBA" id="ARBA00019935"/>
    </source>
</evidence>
<dbReference type="NCBIfam" id="TIGR02095">
    <property type="entry name" value="glgA"/>
    <property type="match status" value="1"/>
</dbReference>
<dbReference type="InterPro" id="IPR001296">
    <property type="entry name" value="Glyco_trans_1"/>
</dbReference>
<evidence type="ECO:0000313" key="14">
    <source>
        <dbReference type="EMBL" id="MFC3607319.1"/>
    </source>
</evidence>
<evidence type="ECO:0000256" key="7">
    <source>
        <dbReference type="ARBA" id="ARBA00022676"/>
    </source>
</evidence>
<evidence type="ECO:0000259" key="12">
    <source>
        <dbReference type="Pfam" id="PF00534"/>
    </source>
</evidence>
<keyword evidence="7 11" id="KW-0328">Glycosyltransferase</keyword>
<reference evidence="15" key="1">
    <citation type="journal article" date="2019" name="Int. J. Syst. Evol. Microbiol.">
        <title>The Global Catalogue of Microorganisms (GCM) 10K type strain sequencing project: providing services to taxonomists for standard genome sequencing and annotation.</title>
        <authorList>
            <consortium name="The Broad Institute Genomics Platform"/>
            <consortium name="The Broad Institute Genome Sequencing Center for Infectious Disease"/>
            <person name="Wu L."/>
            <person name="Ma J."/>
        </authorList>
    </citation>
    <scope>NUCLEOTIDE SEQUENCE [LARGE SCALE GENOMIC DNA]</scope>
    <source>
        <strain evidence="15">KCTC 42447</strain>
    </source>
</reference>
<dbReference type="NCBIfam" id="NF001901">
    <property type="entry name" value="PRK00654.1-5"/>
    <property type="match status" value="1"/>
</dbReference>
<comment type="caution">
    <text evidence="14">The sequence shown here is derived from an EMBL/GenBank/DDBJ whole genome shotgun (WGS) entry which is preliminary data.</text>
</comment>
<dbReference type="Pfam" id="PF08323">
    <property type="entry name" value="Glyco_transf_5"/>
    <property type="match status" value="1"/>
</dbReference>
<organism evidence="14 15">
    <name type="scientific">Stutzerimonas tarimensis</name>
    <dbReference type="NCBI Taxonomy" id="1507735"/>
    <lineage>
        <taxon>Bacteria</taxon>
        <taxon>Pseudomonadati</taxon>
        <taxon>Pseudomonadota</taxon>
        <taxon>Gammaproteobacteria</taxon>
        <taxon>Pseudomonadales</taxon>
        <taxon>Pseudomonadaceae</taxon>
        <taxon>Stutzerimonas</taxon>
    </lineage>
</organism>
<comment type="catalytic activity">
    <reaction evidence="1 11">
        <text>[(1-&gt;4)-alpha-D-glucosyl](n) + ADP-alpha-D-glucose = [(1-&gt;4)-alpha-D-glucosyl](n+1) + ADP + H(+)</text>
        <dbReference type="Rhea" id="RHEA:18189"/>
        <dbReference type="Rhea" id="RHEA-COMP:9584"/>
        <dbReference type="Rhea" id="RHEA-COMP:9587"/>
        <dbReference type="ChEBI" id="CHEBI:15378"/>
        <dbReference type="ChEBI" id="CHEBI:15444"/>
        <dbReference type="ChEBI" id="CHEBI:57498"/>
        <dbReference type="ChEBI" id="CHEBI:456216"/>
        <dbReference type="EC" id="2.4.1.21"/>
    </reaction>
</comment>
<keyword evidence="15" id="KW-1185">Reference proteome</keyword>
<evidence type="ECO:0000256" key="3">
    <source>
        <dbReference type="ARBA" id="ARBA00004964"/>
    </source>
</evidence>
<comment type="function">
    <text evidence="2 11">Synthesizes alpha-1,4-glucan chains using ADP-glucose.</text>
</comment>
<accession>A0ABV7T268</accession>
<dbReference type="Proteomes" id="UP001595630">
    <property type="component" value="Unassembled WGS sequence"/>
</dbReference>
<name>A0ABV7T268_9GAMM</name>
<dbReference type="PANTHER" id="PTHR45825">
    <property type="entry name" value="GRANULE-BOUND STARCH SYNTHASE 1, CHLOROPLASTIC/AMYLOPLASTIC"/>
    <property type="match status" value="1"/>
</dbReference>
<dbReference type="GO" id="GO:0009011">
    <property type="term" value="F:alpha-1,4-glucan glucosyltransferase (ADP-glucose donor) activity"/>
    <property type="evidence" value="ECO:0007669"/>
    <property type="project" value="UniProtKB-EC"/>
</dbReference>
<evidence type="ECO:0000313" key="15">
    <source>
        <dbReference type="Proteomes" id="UP001595630"/>
    </source>
</evidence>
<gene>
    <name evidence="11 14" type="primary">glgA</name>
    <name evidence="14" type="ORF">ACFOMF_05960</name>
</gene>
<evidence type="ECO:0000256" key="8">
    <source>
        <dbReference type="ARBA" id="ARBA00022679"/>
    </source>
</evidence>
<evidence type="ECO:0000256" key="11">
    <source>
        <dbReference type="HAMAP-Rule" id="MF_00484"/>
    </source>
</evidence>
<comment type="similarity">
    <text evidence="4 11">Belongs to the glycosyltransferase 1 family. Bacterial/plant glycogen synthase subfamily.</text>
</comment>
<feature type="binding site" evidence="11">
    <location>
        <position position="51"/>
    </location>
    <ligand>
        <name>ADP-alpha-D-glucose</name>
        <dbReference type="ChEBI" id="CHEBI:57498"/>
    </ligand>
</feature>
<evidence type="ECO:0000256" key="9">
    <source>
        <dbReference type="ARBA" id="ARBA00023056"/>
    </source>
</evidence>
<evidence type="ECO:0000259" key="13">
    <source>
        <dbReference type="Pfam" id="PF08323"/>
    </source>
</evidence>
<sequence length="515" mass="56341">MSNAAVNALALNTLQRTFVPRSTRPILKVSSTQDSKKKVLFVTPEFADLIKTGGLGDVSAALPRALGKRHDVRLLIPGYAQVMNSGHPIRMVGRVEADAGMPACRIGRMDMPDGLIVYVLVCPELYERDGGPYGDPHGRDWPDNPVRFARLSLAAADIAAGHAAISWIPELLHAHDWPAGLVPAYARWRGLSTPSVFTIHNLGYQGLIDMSLRHTLAIPDSACHMEEMEFYGQLSLLKAGIAYADHVTTVSANYAHEITTPEFGYGLDGFLRVKARKGLLSGIVNGIDDSWVPRSDPHLIAGFDRNDLSGKAVNAAYVRDLFGLEPSSGPLFAVVSRLVHQKGIDLTLGVAETIVEHGGQIAIIGCGEEHIEQAVHDLAARFPGQVGAHVGFCENEARRMYAGSDFLLMPSRYEPCGLSQMYALRYGSLPVARRTGGLADTVEDGLTGFLFDEPSVASYRKAVLRAINVYRYPDLLNAMRTRAMATEFFWAQSIEPYDQLYHSLLLQRQVIAHIV</sequence>
<protein>
    <recommendedName>
        <fullName evidence="6 11">Glycogen synthase</fullName>
        <ecNumber evidence="5 11">2.4.1.21</ecNumber>
    </recommendedName>
    <alternativeName>
        <fullName evidence="10 11">Starch [bacterial glycogen] synthase</fullName>
    </alternativeName>
</protein>
<dbReference type="HAMAP" id="MF_00484">
    <property type="entry name" value="Glycogen_synth"/>
    <property type="match status" value="1"/>
</dbReference>
<dbReference type="EMBL" id="JBHRXZ010000016">
    <property type="protein sequence ID" value="MFC3607319.1"/>
    <property type="molecule type" value="Genomic_DNA"/>
</dbReference>
<evidence type="ECO:0000256" key="5">
    <source>
        <dbReference type="ARBA" id="ARBA00012588"/>
    </source>
</evidence>
<keyword evidence="8 11" id="KW-0808">Transferase</keyword>
<dbReference type="Gene3D" id="3.40.50.2000">
    <property type="entry name" value="Glycogen Phosphorylase B"/>
    <property type="match status" value="2"/>
</dbReference>